<sequence length="405" mass="46314">MLSPDYLRQITEGAEENASRLHQKVISLIISRMVRRLERREDYLFTPIDRWQIETIQESGYLLEDIQKEISSHLGTQYKEVQSRMEEAGIKAIEYDNEVYKAAGLSPTPLKQAPHLIRLMQRNYEATNGELRNLTRTTANAAQQTFIEECDMAYEKVTRNVQPLSGAVREAVDNVSKTGVKIVYPSGHKDYIETAVARTVRTGVAQATGDIQMARMEEMEWDIILTSAHYGARTGDGGENPGNHYWWQGKFFSRTGQDKRFPDFRTSTGYGSVTGLCGANCRHSFGPGDGIHNPYGDIDSEANKKIEDINKHMRGMERNIRKTKQELLGLRTAIESTGDEKLKYELQQEYDHIAATLKRQNAKYKNFCDMHNIKPLQERLHTAKWGHSEEMKAREAVDRYNNKST</sequence>
<reference evidence="2" key="1">
    <citation type="submission" date="2017-04" db="EMBL/GenBank/DDBJ databases">
        <title>Complete Genome Sequences of Twelve Strains of a Stable Defined Moderately Diverse Mouse Microbiota 2 (sDMDMm2).</title>
        <authorList>
            <person name="Uchimura Y."/>
            <person name="Wyss M."/>
            <person name="Brugiroux S."/>
            <person name="Limenitakis J.P."/>
            <person name="Stecher B."/>
            <person name="McCoy K.D."/>
            <person name="Macpherson A.J."/>
        </authorList>
    </citation>
    <scope>NUCLEOTIDE SEQUENCE</scope>
    <source>
        <strain evidence="2">YL58</strain>
    </source>
</reference>
<evidence type="ECO:0000256" key="1">
    <source>
        <dbReference type="SAM" id="Coils"/>
    </source>
</evidence>
<dbReference type="Proteomes" id="UP000092574">
    <property type="component" value="Chromosome"/>
</dbReference>
<dbReference type="AlphaFoldDB" id="A0A1C7I784"/>
<dbReference type="STRING" id="1796616.A4V09_00740"/>
<keyword evidence="1" id="KW-0175">Coiled coil</keyword>
<dbReference type="Pfam" id="PF06152">
    <property type="entry name" value="Phage_min_cap2"/>
    <property type="match status" value="1"/>
</dbReference>
<evidence type="ECO:0000313" key="2">
    <source>
        <dbReference type="EMBL" id="ANU74429.1"/>
    </source>
</evidence>
<dbReference type="InterPro" id="IPR009319">
    <property type="entry name" value="Phage_A118_VSP1"/>
</dbReference>
<dbReference type="GO" id="GO:0005198">
    <property type="term" value="F:structural molecule activity"/>
    <property type="evidence" value="ECO:0007669"/>
    <property type="project" value="InterPro"/>
</dbReference>
<gene>
    <name evidence="2" type="ORF">A4V09_00740</name>
</gene>
<keyword evidence="3" id="KW-1185">Reference proteome</keyword>
<feature type="coiled-coil region" evidence="1">
    <location>
        <begin position="306"/>
        <end position="333"/>
    </location>
</feature>
<dbReference type="KEGG" id="byl:A4V09_00740"/>
<protein>
    <submittedName>
        <fullName evidence="2">Phage capsid protein</fullName>
    </submittedName>
</protein>
<dbReference type="EMBL" id="CP015405">
    <property type="protein sequence ID" value="ANU74429.1"/>
    <property type="molecule type" value="Genomic_DNA"/>
</dbReference>
<dbReference type="OrthoDB" id="3197444at2"/>
<proteinExistence type="predicted"/>
<dbReference type="RefSeq" id="WP_065540662.1">
    <property type="nucleotide sequence ID" value="NZ_CP015405.2"/>
</dbReference>
<accession>A0A1C7I784</accession>
<organism evidence="2 3">
    <name type="scientific">Blautia pseudococcoides</name>
    <dbReference type="NCBI Taxonomy" id="1796616"/>
    <lineage>
        <taxon>Bacteria</taxon>
        <taxon>Bacillati</taxon>
        <taxon>Bacillota</taxon>
        <taxon>Clostridia</taxon>
        <taxon>Lachnospirales</taxon>
        <taxon>Lachnospiraceae</taxon>
        <taxon>Blautia</taxon>
    </lineage>
</organism>
<name>A0A1C7I784_9FIRM</name>
<evidence type="ECO:0000313" key="3">
    <source>
        <dbReference type="Proteomes" id="UP000092574"/>
    </source>
</evidence>